<feature type="compositionally biased region" description="Basic and acidic residues" evidence="1">
    <location>
        <begin position="207"/>
        <end position="216"/>
    </location>
</feature>
<reference evidence="2" key="1">
    <citation type="submission" date="2023-03" db="EMBL/GenBank/DDBJ databases">
        <title>Massive genome expansion in bonnet fungi (Mycena s.s.) driven by repeated elements and novel gene families across ecological guilds.</title>
        <authorList>
            <consortium name="Lawrence Berkeley National Laboratory"/>
            <person name="Harder C.B."/>
            <person name="Miyauchi S."/>
            <person name="Viragh M."/>
            <person name="Kuo A."/>
            <person name="Thoen E."/>
            <person name="Andreopoulos B."/>
            <person name="Lu D."/>
            <person name="Skrede I."/>
            <person name="Drula E."/>
            <person name="Henrissat B."/>
            <person name="Morin E."/>
            <person name="Kohler A."/>
            <person name="Barry K."/>
            <person name="LaButti K."/>
            <person name="Morin E."/>
            <person name="Salamov A."/>
            <person name="Lipzen A."/>
            <person name="Mereny Z."/>
            <person name="Hegedus B."/>
            <person name="Baldrian P."/>
            <person name="Stursova M."/>
            <person name="Weitz H."/>
            <person name="Taylor A."/>
            <person name="Grigoriev I.V."/>
            <person name="Nagy L.G."/>
            <person name="Martin F."/>
            <person name="Kauserud H."/>
        </authorList>
    </citation>
    <scope>NUCLEOTIDE SEQUENCE</scope>
    <source>
        <strain evidence="2">9144</strain>
    </source>
</reference>
<gene>
    <name evidence="2" type="ORF">GGX14DRAFT_603471</name>
</gene>
<evidence type="ECO:0000313" key="3">
    <source>
        <dbReference type="Proteomes" id="UP001219525"/>
    </source>
</evidence>
<protein>
    <submittedName>
        <fullName evidence="2">Uncharacterized protein</fullName>
    </submittedName>
</protein>
<feature type="region of interest" description="Disordered" evidence="1">
    <location>
        <begin position="31"/>
        <end position="67"/>
    </location>
</feature>
<feature type="region of interest" description="Disordered" evidence="1">
    <location>
        <begin position="119"/>
        <end position="216"/>
    </location>
</feature>
<dbReference type="AlphaFoldDB" id="A0AAD6XWU8"/>
<feature type="compositionally biased region" description="Basic and acidic residues" evidence="1">
    <location>
        <begin position="43"/>
        <end position="53"/>
    </location>
</feature>
<sequence length="216" mass="22742">MMSGIGADSERTYVSVLSSSSASAVRMLFEADEPADTPGVQAGDERDHKEGVREMTPQWTSDHKLPSRASNEKRVQLLRVFRFNPQLLLQLQPQLDLNFHQVEAQVGALIVKHQSTISASAHTSAHVGSSGRQRDRRVTGGRQRAAGGVTGGQRDKRAAGGEQPVAGGGQADGGRRAGGQTGVGRADGRAAGGRTGGRRAGGQADGGRADRRDRIT</sequence>
<organism evidence="2 3">
    <name type="scientific">Mycena pura</name>
    <dbReference type="NCBI Taxonomy" id="153505"/>
    <lineage>
        <taxon>Eukaryota</taxon>
        <taxon>Fungi</taxon>
        <taxon>Dikarya</taxon>
        <taxon>Basidiomycota</taxon>
        <taxon>Agaricomycotina</taxon>
        <taxon>Agaricomycetes</taxon>
        <taxon>Agaricomycetidae</taxon>
        <taxon>Agaricales</taxon>
        <taxon>Marasmiineae</taxon>
        <taxon>Mycenaceae</taxon>
        <taxon>Mycena</taxon>
    </lineage>
</organism>
<name>A0AAD6XWU8_9AGAR</name>
<accession>A0AAD6XWU8</accession>
<evidence type="ECO:0000256" key="1">
    <source>
        <dbReference type="SAM" id="MobiDB-lite"/>
    </source>
</evidence>
<dbReference type="Proteomes" id="UP001219525">
    <property type="component" value="Unassembled WGS sequence"/>
</dbReference>
<proteinExistence type="predicted"/>
<comment type="caution">
    <text evidence="2">The sequence shown here is derived from an EMBL/GenBank/DDBJ whole genome shotgun (WGS) entry which is preliminary data.</text>
</comment>
<feature type="compositionally biased region" description="Gly residues" evidence="1">
    <location>
        <begin position="190"/>
        <end position="205"/>
    </location>
</feature>
<evidence type="ECO:0000313" key="2">
    <source>
        <dbReference type="EMBL" id="KAJ7190747.1"/>
    </source>
</evidence>
<keyword evidence="3" id="KW-1185">Reference proteome</keyword>
<dbReference type="EMBL" id="JARJCW010000143">
    <property type="protein sequence ID" value="KAJ7190747.1"/>
    <property type="molecule type" value="Genomic_DNA"/>
</dbReference>
<feature type="compositionally biased region" description="Gly residues" evidence="1">
    <location>
        <begin position="166"/>
        <end position="182"/>
    </location>
</feature>